<protein>
    <submittedName>
        <fullName evidence="2">Uncharacterized protein</fullName>
    </submittedName>
</protein>
<organism evidence="2 3">
    <name type="scientific">Jeotgalibacillus terrae</name>
    <dbReference type="NCBI Taxonomy" id="587735"/>
    <lineage>
        <taxon>Bacteria</taxon>
        <taxon>Bacillati</taxon>
        <taxon>Bacillota</taxon>
        <taxon>Bacilli</taxon>
        <taxon>Bacillales</taxon>
        <taxon>Caryophanaceae</taxon>
        <taxon>Jeotgalibacillus</taxon>
    </lineage>
</organism>
<dbReference type="RefSeq" id="WP_204729492.1">
    <property type="nucleotide sequence ID" value="NZ_JAFBDK010000008.1"/>
</dbReference>
<proteinExistence type="predicted"/>
<sequence length="93" mass="10648">MSYSIFRWIHIILTGIMTVPFTLFLATGFISENYDDELFLAPEFLILIAIWLIGAILMFFSKTKVIGMVLTTLPSVFYVAIIVYFLLIPALTY</sequence>
<gene>
    <name evidence="2" type="ORF">ACFS5P_07570</name>
</gene>
<evidence type="ECO:0000313" key="3">
    <source>
        <dbReference type="Proteomes" id="UP001597561"/>
    </source>
</evidence>
<evidence type="ECO:0000256" key="1">
    <source>
        <dbReference type="SAM" id="Phobius"/>
    </source>
</evidence>
<keyword evidence="1" id="KW-1133">Transmembrane helix</keyword>
<evidence type="ECO:0000313" key="2">
    <source>
        <dbReference type="EMBL" id="MFD2911732.1"/>
    </source>
</evidence>
<accession>A0ABW5ZJK9</accession>
<feature type="transmembrane region" description="Helical" evidence="1">
    <location>
        <begin position="6"/>
        <end position="26"/>
    </location>
</feature>
<feature type="transmembrane region" description="Helical" evidence="1">
    <location>
        <begin position="66"/>
        <end position="87"/>
    </location>
</feature>
<feature type="transmembrane region" description="Helical" evidence="1">
    <location>
        <begin position="38"/>
        <end position="60"/>
    </location>
</feature>
<dbReference type="EMBL" id="JBHUPG010000012">
    <property type="protein sequence ID" value="MFD2911732.1"/>
    <property type="molecule type" value="Genomic_DNA"/>
</dbReference>
<reference evidence="3" key="1">
    <citation type="journal article" date="2019" name="Int. J. Syst. Evol. Microbiol.">
        <title>The Global Catalogue of Microorganisms (GCM) 10K type strain sequencing project: providing services to taxonomists for standard genome sequencing and annotation.</title>
        <authorList>
            <consortium name="The Broad Institute Genomics Platform"/>
            <consortium name="The Broad Institute Genome Sequencing Center for Infectious Disease"/>
            <person name="Wu L."/>
            <person name="Ma J."/>
        </authorList>
    </citation>
    <scope>NUCLEOTIDE SEQUENCE [LARGE SCALE GENOMIC DNA]</scope>
    <source>
        <strain evidence="3">KCTC 13528</strain>
    </source>
</reference>
<keyword evidence="1" id="KW-0812">Transmembrane</keyword>
<keyword evidence="3" id="KW-1185">Reference proteome</keyword>
<dbReference type="Proteomes" id="UP001597561">
    <property type="component" value="Unassembled WGS sequence"/>
</dbReference>
<name>A0ABW5ZJK9_9BACL</name>
<keyword evidence="1" id="KW-0472">Membrane</keyword>
<comment type="caution">
    <text evidence="2">The sequence shown here is derived from an EMBL/GenBank/DDBJ whole genome shotgun (WGS) entry which is preliminary data.</text>
</comment>